<comment type="similarity">
    <text evidence="2 9">Belongs to the ferritin family. Prokaryotic subfamily.</text>
</comment>
<evidence type="ECO:0000256" key="5">
    <source>
        <dbReference type="ARBA" id="ARBA00023002"/>
    </source>
</evidence>
<dbReference type="EMBL" id="CACRSY010000016">
    <property type="protein sequence ID" value="VYT29087.1"/>
    <property type="molecule type" value="Genomic_DNA"/>
</dbReference>
<evidence type="ECO:0000313" key="11">
    <source>
        <dbReference type="EMBL" id="VYT29087.1"/>
    </source>
</evidence>
<dbReference type="GO" id="GO:0006879">
    <property type="term" value="P:intracellular iron ion homeostasis"/>
    <property type="evidence" value="ECO:0007669"/>
    <property type="project" value="UniProtKB-KW"/>
</dbReference>
<dbReference type="AlphaFoldDB" id="A0A6N2VHF5"/>
<feature type="binding site" evidence="8">
    <location>
        <position position="53"/>
    </location>
    <ligand>
        <name>Fe cation</name>
        <dbReference type="ChEBI" id="CHEBI:24875"/>
        <label>1</label>
    </ligand>
</feature>
<name>A0A6N2VHF5_BLAHA</name>
<comment type="function">
    <text evidence="1 9">Iron-storage protein.</text>
</comment>
<feature type="binding site" evidence="8">
    <location>
        <position position="94"/>
    </location>
    <ligand>
        <name>Fe cation</name>
        <dbReference type="ChEBI" id="CHEBI:24875"/>
        <label>1</label>
    </ligand>
</feature>
<dbReference type="RefSeq" id="WP_004222029.1">
    <property type="nucleotide sequence ID" value="NZ_CACRSY010000016.1"/>
</dbReference>
<dbReference type="PANTHER" id="PTHR11431:SF127">
    <property type="entry name" value="BACTERIAL NON-HEME FERRITIN"/>
    <property type="match status" value="1"/>
</dbReference>
<organism evidence="11">
    <name type="scientific">Blautia hansenii</name>
    <name type="common">Ruminococcus hansenii</name>
    <dbReference type="NCBI Taxonomy" id="1322"/>
    <lineage>
        <taxon>Bacteria</taxon>
        <taxon>Bacillati</taxon>
        <taxon>Bacillota</taxon>
        <taxon>Clostridia</taxon>
        <taxon>Lachnospirales</taxon>
        <taxon>Lachnospiraceae</taxon>
        <taxon>Blautia</taxon>
    </lineage>
</organism>
<dbReference type="InterPro" id="IPR008331">
    <property type="entry name" value="Ferritin_DPS_dom"/>
</dbReference>
<evidence type="ECO:0000256" key="8">
    <source>
        <dbReference type="PIRSR" id="PIRSR601519-1"/>
    </source>
</evidence>
<dbReference type="GO" id="GO:0004322">
    <property type="term" value="F:ferroxidase activity"/>
    <property type="evidence" value="ECO:0007669"/>
    <property type="project" value="TreeGrafter"/>
</dbReference>
<dbReference type="InterPro" id="IPR012347">
    <property type="entry name" value="Ferritin-like"/>
</dbReference>
<reference evidence="11" key="1">
    <citation type="submission" date="2019-11" db="EMBL/GenBank/DDBJ databases">
        <authorList>
            <person name="Feng L."/>
        </authorList>
    </citation>
    <scope>NUCLEOTIDE SEQUENCE</scope>
    <source>
        <strain evidence="11">BhanseniiLFYP23</strain>
    </source>
</reference>
<feature type="binding site" evidence="8">
    <location>
        <position position="127"/>
    </location>
    <ligand>
        <name>Fe cation</name>
        <dbReference type="ChEBI" id="CHEBI:24875"/>
        <label>1</label>
    </ligand>
</feature>
<sequence>MLDAKVTELINTQINKEFYSAYLYLDFANFYKSKGLDGFYNWYMVQTQEERDHAMLFLKYLQNNNAEVTLEAVDKPHMTLEKLIDPLKAGLAHEEYVTGLINTIYDAAQSVKDFRTMQFLDWFIKEQGEEETNAHDLITKMELFGTDPKGLYMLDNELKARVYTAPSLVI</sequence>
<keyword evidence="9" id="KW-0963">Cytoplasm</keyword>
<dbReference type="GO" id="GO:0042802">
    <property type="term" value="F:identical protein binding"/>
    <property type="evidence" value="ECO:0007669"/>
    <property type="project" value="UniProtKB-ARBA"/>
</dbReference>
<dbReference type="GO" id="GO:0005829">
    <property type="term" value="C:cytosol"/>
    <property type="evidence" value="ECO:0007669"/>
    <property type="project" value="TreeGrafter"/>
</dbReference>
<dbReference type="EC" id="1.16.3.2" evidence="9"/>
<keyword evidence="5 11" id="KW-0560">Oxidoreductase</keyword>
<dbReference type="SUPFAM" id="SSF47240">
    <property type="entry name" value="Ferritin-like"/>
    <property type="match status" value="1"/>
</dbReference>
<dbReference type="GO" id="GO:0008198">
    <property type="term" value="F:ferrous iron binding"/>
    <property type="evidence" value="ECO:0007669"/>
    <property type="project" value="TreeGrafter"/>
</dbReference>
<feature type="binding site" evidence="8">
    <location>
        <position position="50"/>
    </location>
    <ligand>
        <name>Fe cation</name>
        <dbReference type="ChEBI" id="CHEBI:24875"/>
        <label>1</label>
    </ligand>
</feature>
<evidence type="ECO:0000256" key="6">
    <source>
        <dbReference type="ARBA" id="ARBA00023004"/>
    </source>
</evidence>
<evidence type="ECO:0000256" key="2">
    <source>
        <dbReference type="ARBA" id="ARBA00006950"/>
    </source>
</evidence>
<dbReference type="Pfam" id="PF00210">
    <property type="entry name" value="Ferritin"/>
    <property type="match status" value="1"/>
</dbReference>
<comment type="subcellular location">
    <subcellularLocation>
        <location evidence="9">Cytoplasm</location>
    </subcellularLocation>
</comment>
<dbReference type="PANTHER" id="PTHR11431">
    <property type="entry name" value="FERRITIN"/>
    <property type="match status" value="1"/>
</dbReference>
<dbReference type="InterPro" id="IPR009040">
    <property type="entry name" value="Ferritin-like_diiron"/>
</dbReference>
<dbReference type="GO" id="GO:0008199">
    <property type="term" value="F:ferric iron binding"/>
    <property type="evidence" value="ECO:0007669"/>
    <property type="project" value="InterPro"/>
</dbReference>
<feature type="domain" description="Ferritin-like diiron" evidence="10">
    <location>
        <begin position="1"/>
        <end position="145"/>
    </location>
</feature>
<gene>
    <name evidence="11" type="primary">ftn</name>
    <name evidence="11" type="ORF">BHLFYP23_01065</name>
</gene>
<dbReference type="InterPro" id="IPR041719">
    <property type="entry name" value="Ferritin_prok"/>
</dbReference>
<dbReference type="InterPro" id="IPR009078">
    <property type="entry name" value="Ferritin-like_SF"/>
</dbReference>
<accession>A0A6N2VHF5</accession>
<dbReference type="InterPro" id="IPR001519">
    <property type="entry name" value="Ferritin"/>
</dbReference>
<feature type="binding site" evidence="8">
    <location>
        <position position="17"/>
    </location>
    <ligand>
        <name>Fe cation</name>
        <dbReference type="ChEBI" id="CHEBI:24875"/>
        <label>1</label>
    </ligand>
</feature>
<evidence type="ECO:0000259" key="10">
    <source>
        <dbReference type="PROSITE" id="PS50905"/>
    </source>
</evidence>
<keyword evidence="4 8" id="KW-0479">Metal-binding</keyword>
<dbReference type="FunFam" id="1.20.1260.10:FF:000001">
    <property type="entry name" value="Non-heme ferritin"/>
    <property type="match status" value="1"/>
</dbReference>
<evidence type="ECO:0000256" key="4">
    <source>
        <dbReference type="ARBA" id="ARBA00022723"/>
    </source>
</evidence>
<proteinExistence type="inferred from homology"/>
<dbReference type="Gene3D" id="1.20.1260.10">
    <property type="match status" value="1"/>
</dbReference>
<comment type="catalytic activity">
    <reaction evidence="7 9">
        <text>4 Fe(2+) + O2 + 6 H2O = 4 iron(III) oxide-hydroxide + 12 H(+)</text>
        <dbReference type="Rhea" id="RHEA:11972"/>
        <dbReference type="ChEBI" id="CHEBI:15377"/>
        <dbReference type="ChEBI" id="CHEBI:15378"/>
        <dbReference type="ChEBI" id="CHEBI:15379"/>
        <dbReference type="ChEBI" id="CHEBI:29033"/>
        <dbReference type="ChEBI" id="CHEBI:78619"/>
        <dbReference type="EC" id="1.16.3.2"/>
    </reaction>
</comment>
<keyword evidence="3 9" id="KW-0409">Iron storage</keyword>
<evidence type="ECO:0000256" key="7">
    <source>
        <dbReference type="ARBA" id="ARBA00048035"/>
    </source>
</evidence>
<dbReference type="CDD" id="cd01055">
    <property type="entry name" value="Nonheme_Ferritin"/>
    <property type="match status" value="1"/>
</dbReference>
<evidence type="ECO:0000256" key="1">
    <source>
        <dbReference type="ARBA" id="ARBA00002485"/>
    </source>
</evidence>
<keyword evidence="6 8" id="KW-0408">Iron</keyword>
<evidence type="ECO:0000256" key="3">
    <source>
        <dbReference type="ARBA" id="ARBA00022434"/>
    </source>
</evidence>
<dbReference type="PROSITE" id="PS50905">
    <property type="entry name" value="FERRITIN_LIKE"/>
    <property type="match status" value="1"/>
</dbReference>
<protein>
    <recommendedName>
        <fullName evidence="9">Ferritin</fullName>
        <ecNumber evidence="9">1.16.3.2</ecNumber>
    </recommendedName>
</protein>
<evidence type="ECO:0000256" key="9">
    <source>
        <dbReference type="RuleBase" id="RU361145"/>
    </source>
</evidence>
<dbReference type="GO" id="GO:0006826">
    <property type="term" value="P:iron ion transport"/>
    <property type="evidence" value="ECO:0007669"/>
    <property type="project" value="InterPro"/>
</dbReference>